<dbReference type="CDD" id="cd05379">
    <property type="entry name" value="CAP_bacterial"/>
    <property type="match status" value="1"/>
</dbReference>
<dbReference type="EMBL" id="JAGSOI010000010">
    <property type="protein sequence ID" value="MCM1986184.1"/>
    <property type="molecule type" value="Genomic_DNA"/>
</dbReference>
<evidence type="ECO:0000259" key="1">
    <source>
        <dbReference type="Pfam" id="PF00188"/>
    </source>
</evidence>
<dbReference type="InterPro" id="IPR014044">
    <property type="entry name" value="CAP_dom"/>
</dbReference>
<comment type="caution">
    <text evidence="2">The sequence shown here is derived from an EMBL/GenBank/DDBJ whole genome shotgun (WGS) entry which is preliminary data.</text>
</comment>
<keyword evidence="3" id="KW-1185">Reference proteome</keyword>
<dbReference type="PANTHER" id="PTHR31157:SF1">
    <property type="entry name" value="SCP DOMAIN-CONTAINING PROTEIN"/>
    <property type="match status" value="1"/>
</dbReference>
<dbReference type="Gene3D" id="3.40.33.10">
    <property type="entry name" value="CAP"/>
    <property type="match status" value="1"/>
</dbReference>
<proteinExistence type="predicted"/>
<reference evidence="2" key="2">
    <citation type="submission" date="2021-04" db="EMBL/GenBank/DDBJ databases">
        <authorList>
            <person name="Dong X."/>
        </authorList>
    </citation>
    <scope>NUCLEOTIDE SEQUENCE</scope>
    <source>
        <strain evidence="2">LLY</strain>
    </source>
</reference>
<feature type="domain" description="SCP" evidence="1">
    <location>
        <begin position="23"/>
        <end position="129"/>
    </location>
</feature>
<reference evidence="2" key="1">
    <citation type="journal article" date="2021" name="mSystems">
        <title>Bacteria and Archaea Synergistically Convert Glycine Betaine to Biogenic Methane in the Formosa Cold Seep of the South China Sea.</title>
        <authorList>
            <person name="Li L."/>
            <person name="Zhang W."/>
            <person name="Zhang S."/>
            <person name="Song L."/>
            <person name="Sun Q."/>
            <person name="Zhang H."/>
            <person name="Xiang H."/>
            <person name="Dong X."/>
        </authorList>
    </citation>
    <scope>NUCLEOTIDE SEQUENCE</scope>
    <source>
        <strain evidence="2">LLY</strain>
    </source>
</reference>
<dbReference type="AlphaFoldDB" id="A0A9E5DBK7"/>
<gene>
    <name evidence="2" type="ORF">KDK67_04050</name>
</gene>
<dbReference type="Proteomes" id="UP001056766">
    <property type="component" value="Unassembled WGS sequence"/>
</dbReference>
<dbReference type="InterPro" id="IPR035940">
    <property type="entry name" value="CAP_sf"/>
</dbReference>
<accession>A0A9E5DBK7</accession>
<dbReference type="PANTHER" id="PTHR31157">
    <property type="entry name" value="SCP DOMAIN-CONTAINING PROTEIN"/>
    <property type="match status" value="1"/>
</dbReference>
<protein>
    <recommendedName>
        <fullName evidence="1">SCP domain-containing protein</fullName>
    </recommendedName>
</protein>
<evidence type="ECO:0000313" key="2">
    <source>
        <dbReference type="EMBL" id="MCM1986184.1"/>
    </source>
</evidence>
<evidence type="ECO:0000313" key="3">
    <source>
        <dbReference type="Proteomes" id="UP001056766"/>
    </source>
</evidence>
<organism evidence="2 3">
    <name type="scientific">Methanococcoides seepicolus</name>
    <dbReference type="NCBI Taxonomy" id="2828780"/>
    <lineage>
        <taxon>Archaea</taxon>
        <taxon>Methanobacteriati</taxon>
        <taxon>Methanobacteriota</taxon>
        <taxon>Stenosarchaea group</taxon>
        <taxon>Methanomicrobia</taxon>
        <taxon>Methanosarcinales</taxon>
        <taxon>Methanosarcinaceae</taxon>
        <taxon>Methanococcoides</taxon>
    </lineage>
</organism>
<dbReference type="SUPFAM" id="SSF55797">
    <property type="entry name" value="PR-1-like"/>
    <property type="match status" value="1"/>
</dbReference>
<name>A0A9E5DBK7_9EURY</name>
<sequence length="211" mass="23662">MVCLLVPAASADNPYAEEERQMLDLINQEREEYGLDPFRFNSLLNNVASEHSQEMIDKDYFSHNSYDGTSFSTRIGSSGYESYRCAENIAFKVPPSVTIAHEGLMNSPGHRANILNPSYNEIGIGIWVGEFTYDGRTYSNAATYTQNFGWGEPAADHVIPYNQYDKNKDCLIDFGDVSAGIDGYLNGLSSFAEISKLIDLYLTREPYLRTS</sequence>
<dbReference type="Pfam" id="PF00188">
    <property type="entry name" value="CAP"/>
    <property type="match status" value="1"/>
</dbReference>